<sequence>MTMIFCWLPIIINARVRSKKGELKPHIILTDCCFFDHLLISAPGVMLRIRMLQRRMPWEDSLLMVFFQRCILLEHFC</sequence>
<proteinExistence type="predicted"/>
<dbReference type="AlphaFoldDB" id="A0A0V0H9H5"/>
<accession>A0A0V0H9H5</accession>
<organism evidence="1">
    <name type="scientific">Solanum chacoense</name>
    <name type="common">Chaco potato</name>
    <dbReference type="NCBI Taxonomy" id="4108"/>
    <lineage>
        <taxon>Eukaryota</taxon>
        <taxon>Viridiplantae</taxon>
        <taxon>Streptophyta</taxon>
        <taxon>Embryophyta</taxon>
        <taxon>Tracheophyta</taxon>
        <taxon>Spermatophyta</taxon>
        <taxon>Magnoliopsida</taxon>
        <taxon>eudicotyledons</taxon>
        <taxon>Gunneridae</taxon>
        <taxon>Pentapetalae</taxon>
        <taxon>asterids</taxon>
        <taxon>lamiids</taxon>
        <taxon>Solanales</taxon>
        <taxon>Solanaceae</taxon>
        <taxon>Solanoideae</taxon>
        <taxon>Solaneae</taxon>
        <taxon>Solanum</taxon>
    </lineage>
</organism>
<reference evidence="1" key="1">
    <citation type="submission" date="2015-12" db="EMBL/GenBank/DDBJ databases">
        <title>Gene expression during late stages of embryo sac development: a critical building block for successful pollen-pistil interactions.</title>
        <authorList>
            <person name="Liu Y."/>
            <person name="Joly V."/>
            <person name="Sabar M."/>
            <person name="Matton D.P."/>
        </authorList>
    </citation>
    <scope>NUCLEOTIDE SEQUENCE</scope>
</reference>
<name>A0A0V0H9H5_SOLCH</name>
<evidence type="ECO:0000313" key="1">
    <source>
        <dbReference type="EMBL" id="JAP16829.1"/>
    </source>
</evidence>
<protein>
    <submittedName>
        <fullName evidence="1">Putative ovule protein</fullName>
    </submittedName>
</protein>
<dbReference type="EMBL" id="GEDG01023328">
    <property type="protein sequence ID" value="JAP16829.1"/>
    <property type="molecule type" value="Transcribed_RNA"/>
</dbReference>